<proteinExistence type="predicted"/>
<feature type="compositionally biased region" description="Acidic residues" evidence="1">
    <location>
        <begin position="1"/>
        <end position="12"/>
    </location>
</feature>
<dbReference type="RefSeq" id="WP_340285965.1">
    <property type="nucleotide sequence ID" value="NZ_JBBJUP010000002.1"/>
</dbReference>
<evidence type="ECO:0000313" key="4">
    <source>
        <dbReference type="Proteomes" id="UP001364211"/>
    </source>
</evidence>
<protein>
    <submittedName>
        <fullName evidence="3">DUF5709 domain-containing protein</fullName>
    </submittedName>
</protein>
<gene>
    <name evidence="3" type="ORF">WJX68_02765</name>
</gene>
<feature type="domain" description="DUF5709" evidence="2">
    <location>
        <begin position="119"/>
        <end position="169"/>
    </location>
</feature>
<feature type="region of interest" description="Disordered" evidence="1">
    <location>
        <begin position="1"/>
        <end position="153"/>
    </location>
</feature>
<keyword evidence="4" id="KW-1185">Reference proteome</keyword>
<evidence type="ECO:0000313" key="3">
    <source>
        <dbReference type="EMBL" id="MEJ8277842.1"/>
    </source>
</evidence>
<feature type="compositionally biased region" description="Acidic residues" evidence="1">
    <location>
        <begin position="45"/>
        <end position="60"/>
    </location>
</feature>
<comment type="caution">
    <text evidence="3">The sequence shown here is derived from an EMBL/GenBank/DDBJ whole genome shotgun (WGS) entry which is preliminary data.</text>
</comment>
<feature type="compositionally biased region" description="Basic and acidic residues" evidence="1">
    <location>
        <begin position="76"/>
        <end position="93"/>
    </location>
</feature>
<evidence type="ECO:0000259" key="2">
    <source>
        <dbReference type="Pfam" id="PF18970"/>
    </source>
</evidence>
<name>A0ABU8T1L8_9PSEU</name>
<dbReference type="Pfam" id="PF18970">
    <property type="entry name" value="DUF5709"/>
    <property type="match status" value="1"/>
</dbReference>
<organism evidence="3 4">
    <name type="scientific">Pseudonocardia spirodelae</name>
    <dbReference type="NCBI Taxonomy" id="3133431"/>
    <lineage>
        <taxon>Bacteria</taxon>
        <taxon>Bacillati</taxon>
        <taxon>Actinomycetota</taxon>
        <taxon>Actinomycetes</taxon>
        <taxon>Pseudonocardiales</taxon>
        <taxon>Pseudonocardiaceae</taxon>
        <taxon>Pseudonocardia</taxon>
    </lineage>
</organism>
<dbReference type="Proteomes" id="UP001364211">
    <property type="component" value="Unassembled WGS sequence"/>
</dbReference>
<accession>A0ABU8T1L8</accession>
<dbReference type="EMBL" id="JBBJUP010000002">
    <property type="protein sequence ID" value="MEJ8277842.1"/>
    <property type="molecule type" value="Genomic_DNA"/>
</dbReference>
<sequence length="171" mass="17901">MSDPDDGDDLDSDAQLQPEDTLEYGGVTDVLDEGYSPPERPWNDRDDETLDERLADEEPDTWAAELEATADAEDRDDARAARVVGDPDAREDFSDLDDATGDLLGDTPGSDGELLADDEVGDRRAGRLTIDDASFDGSDGGGTQMVAGDAGIDGAGASAEEAAVHVIPDGS</sequence>
<evidence type="ECO:0000256" key="1">
    <source>
        <dbReference type="SAM" id="MobiDB-lite"/>
    </source>
</evidence>
<reference evidence="3 4" key="1">
    <citation type="submission" date="2024-03" db="EMBL/GenBank/DDBJ databases">
        <title>Draft genome sequence of Pseudonocardia sp. DW16-2.</title>
        <authorList>
            <person name="Duangmal K."/>
        </authorList>
    </citation>
    <scope>NUCLEOTIDE SEQUENCE [LARGE SCALE GENOMIC DNA]</scope>
    <source>
        <strain evidence="3 4">DW16-2</strain>
    </source>
</reference>
<dbReference type="InterPro" id="IPR043763">
    <property type="entry name" value="DUF5709"/>
</dbReference>